<proteinExistence type="predicted"/>
<feature type="transmembrane region" description="Helical" evidence="6">
    <location>
        <begin position="171"/>
        <end position="189"/>
    </location>
</feature>
<dbReference type="GO" id="GO:0035435">
    <property type="term" value="P:phosphate ion transmembrane transport"/>
    <property type="evidence" value="ECO:0007669"/>
    <property type="project" value="TreeGrafter"/>
</dbReference>
<dbReference type="InterPro" id="IPR000849">
    <property type="entry name" value="Sugar_P_transporter"/>
</dbReference>
<dbReference type="EMBL" id="DVNM01000036">
    <property type="protein sequence ID" value="HIU69618.1"/>
    <property type="molecule type" value="Genomic_DNA"/>
</dbReference>
<feature type="transmembrane region" description="Helical" evidence="6">
    <location>
        <begin position="16"/>
        <end position="34"/>
    </location>
</feature>
<evidence type="ECO:0000256" key="4">
    <source>
        <dbReference type="ARBA" id="ARBA00022989"/>
    </source>
</evidence>
<feature type="transmembrane region" description="Helical" evidence="6">
    <location>
        <begin position="384"/>
        <end position="409"/>
    </location>
</feature>
<dbReference type="PANTHER" id="PTHR43826">
    <property type="entry name" value="GLUCOSE-6-PHOSPHATE EXCHANGER SLC37A4"/>
    <property type="match status" value="1"/>
</dbReference>
<name>A0A9D1SP65_9FIRM</name>
<feature type="transmembrane region" description="Helical" evidence="6">
    <location>
        <begin position="107"/>
        <end position="129"/>
    </location>
</feature>
<dbReference type="GO" id="GO:0061513">
    <property type="term" value="F:glucose 6-phosphate:phosphate antiporter activity"/>
    <property type="evidence" value="ECO:0007669"/>
    <property type="project" value="TreeGrafter"/>
</dbReference>
<dbReference type="PIRSF" id="PIRSF002808">
    <property type="entry name" value="Hexose_phosphate_transp"/>
    <property type="match status" value="1"/>
</dbReference>
<reference evidence="8" key="2">
    <citation type="journal article" date="2021" name="PeerJ">
        <title>Extensive microbial diversity within the chicken gut microbiome revealed by metagenomics and culture.</title>
        <authorList>
            <person name="Gilroy R."/>
            <person name="Ravi A."/>
            <person name="Getino M."/>
            <person name="Pursley I."/>
            <person name="Horton D.L."/>
            <person name="Alikhan N.F."/>
            <person name="Baker D."/>
            <person name="Gharbi K."/>
            <person name="Hall N."/>
            <person name="Watson M."/>
            <person name="Adriaenssens E.M."/>
            <person name="Foster-Nyarko E."/>
            <person name="Jarju S."/>
            <person name="Secka A."/>
            <person name="Antonio M."/>
            <person name="Oren A."/>
            <person name="Chaudhuri R.R."/>
            <person name="La Ragione R."/>
            <person name="Hildebrand F."/>
            <person name="Pallen M.J."/>
        </authorList>
    </citation>
    <scope>NUCLEOTIDE SEQUENCE</scope>
    <source>
        <strain evidence="8">CHK176-6737</strain>
    </source>
</reference>
<reference evidence="8" key="1">
    <citation type="submission" date="2020-10" db="EMBL/GenBank/DDBJ databases">
        <authorList>
            <person name="Gilroy R."/>
        </authorList>
    </citation>
    <scope>NUCLEOTIDE SEQUENCE</scope>
    <source>
        <strain evidence="8">CHK176-6737</strain>
    </source>
</reference>
<evidence type="ECO:0000259" key="7">
    <source>
        <dbReference type="PROSITE" id="PS50850"/>
    </source>
</evidence>
<dbReference type="Proteomes" id="UP000824125">
    <property type="component" value="Unassembled WGS sequence"/>
</dbReference>
<evidence type="ECO:0000313" key="9">
    <source>
        <dbReference type="Proteomes" id="UP000824125"/>
    </source>
</evidence>
<keyword evidence="3 6" id="KW-0812">Transmembrane</keyword>
<dbReference type="InterPro" id="IPR011701">
    <property type="entry name" value="MFS"/>
</dbReference>
<feature type="transmembrane region" description="Helical" evidence="6">
    <location>
        <begin position="221"/>
        <end position="240"/>
    </location>
</feature>
<feature type="transmembrane region" description="Helical" evidence="6">
    <location>
        <begin position="356"/>
        <end position="378"/>
    </location>
</feature>
<evidence type="ECO:0000256" key="2">
    <source>
        <dbReference type="ARBA" id="ARBA00022448"/>
    </source>
</evidence>
<dbReference type="AlphaFoldDB" id="A0A9D1SP65"/>
<organism evidence="8 9">
    <name type="scientific">Candidatus Scybalenecus merdavium</name>
    <dbReference type="NCBI Taxonomy" id="2840939"/>
    <lineage>
        <taxon>Bacteria</taxon>
        <taxon>Bacillati</taxon>
        <taxon>Bacillota</taxon>
        <taxon>Clostridia</taxon>
        <taxon>Eubacteriales</taxon>
        <taxon>Oscillospiraceae</taxon>
        <taxon>Oscillospiraceae incertae sedis</taxon>
        <taxon>Candidatus Scybalenecus</taxon>
    </lineage>
</organism>
<feature type="transmembrane region" description="Helical" evidence="6">
    <location>
        <begin position="318"/>
        <end position="344"/>
    </location>
</feature>
<dbReference type="SUPFAM" id="SSF103473">
    <property type="entry name" value="MFS general substrate transporter"/>
    <property type="match status" value="1"/>
</dbReference>
<evidence type="ECO:0000256" key="5">
    <source>
        <dbReference type="ARBA" id="ARBA00023136"/>
    </source>
</evidence>
<feature type="transmembrane region" description="Helical" evidence="6">
    <location>
        <begin position="81"/>
        <end position="101"/>
    </location>
</feature>
<gene>
    <name evidence="8" type="ORF">IAD23_06640</name>
</gene>
<accession>A0A9D1SP65</accession>
<dbReference type="Pfam" id="PF07690">
    <property type="entry name" value="MFS_1"/>
    <property type="match status" value="1"/>
</dbReference>
<evidence type="ECO:0000256" key="6">
    <source>
        <dbReference type="SAM" id="Phobius"/>
    </source>
</evidence>
<evidence type="ECO:0000256" key="1">
    <source>
        <dbReference type="ARBA" id="ARBA00004651"/>
    </source>
</evidence>
<feature type="transmembrane region" description="Helical" evidence="6">
    <location>
        <begin position="293"/>
        <end position="312"/>
    </location>
</feature>
<comment type="caution">
    <text evidence="8">The sequence shown here is derived from an EMBL/GenBank/DDBJ whole genome shotgun (WGS) entry which is preliminary data.</text>
</comment>
<evidence type="ECO:0000313" key="8">
    <source>
        <dbReference type="EMBL" id="HIU69618.1"/>
    </source>
</evidence>
<feature type="transmembrane region" description="Helical" evidence="6">
    <location>
        <begin position="46"/>
        <end position="69"/>
    </location>
</feature>
<dbReference type="InterPro" id="IPR036259">
    <property type="entry name" value="MFS_trans_sf"/>
</dbReference>
<dbReference type="Gene3D" id="1.20.1250.20">
    <property type="entry name" value="MFS general substrate transporter like domains"/>
    <property type="match status" value="2"/>
</dbReference>
<feature type="transmembrane region" description="Helical" evidence="6">
    <location>
        <begin position="260"/>
        <end position="281"/>
    </location>
</feature>
<protein>
    <submittedName>
        <fullName evidence="8">MFS transporter</fullName>
    </submittedName>
</protein>
<keyword evidence="4 6" id="KW-1133">Transmembrane helix</keyword>
<dbReference type="PROSITE" id="PS50850">
    <property type="entry name" value="MFS"/>
    <property type="match status" value="1"/>
</dbReference>
<comment type="subcellular location">
    <subcellularLocation>
        <location evidence="1">Cell membrane</location>
        <topology evidence="1">Multi-pass membrane protein</topology>
    </subcellularLocation>
</comment>
<evidence type="ECO:0000256" key="3">
    <source>
        <dbReference type="ARBA" id="ARBA00022692"/>
    </source>
</evidence>
<dbReference type="PANTHER" id="PTHR43826:SF7">
    <property type="entry name" value="PROTEIN UHPC, PUTATIVE-RELATED"/>
    <property type="match status" value="1"/>
</dbReference>
<dbReference type="InterPro" id="IPR051337">
    <property type="entry name" value="OPA_Antiporter"/>
</dbReference>
<keyword evidence="2" id="KW-0813">Transport</keyword>
<keyword evidence="5 6" id="KW-0472">Membrane</keyword>
<sequence length="416" mass="45232">MTKFRFGYQDGDHAQLFFLCWVAYFSTYICRLNYSAVMPEISAAGLYGESQIAAVSSAFFICYGAGQLFSGSIGDRISPRIMIFWGVAISAISNILIFFFYDSFAALLLLWGINGAVQSMVWSPVLRVAGEYFCEKEKNKFGIDISTTVPLGTLASYGVSLVTVLVLPWRFVFLTCGAVVLLAAIYWWLGTKRVMRRLQANPSGDAPAGYASLQPKKLFKLLLSCGVLLALVSIVIQGTLKDSVTQWIPTFLSQGYHTGTGVSLALTMILPIINVTGAYFAKALFKKLPNEMTVSAVFFAVAGVFLILLTMFGQKNLVLALVCMAGVTNCMFAINVMLITMVPLRFSVYGRVSTVAGLLNATAYIGCGVLNLAAGSLLEHGGNWHALFVLWLALAWVAVAVTLVCAGLWKRFSKKA</sequence>
<dbReference type="InterPro" id="IPR020846">
    <property type="entry name" value="MFS_dom"/>
</dbReference>
<dbReference type="GO" id="GO:0005886">
    <property type="term" value="C:plasma membrane"/>
    <property type="evidence" value="ECO:0007669"/>
    <property type="project" value="UniProtKB-SubCell"/>
</dbReference>
<feature type="transmembrane region" description="Helical" evidence="6">
    <location>
        <begin position="141"/>
        <end position="165"/>
    </location>
</feature>
<feature type="domain" description="Major facilitator superfamily (MFS) profile" evidence="7">
    <location>
        <begin position="16"/>
        <end position="410"/>
    </location>
</feature>